<dbReference type="GO" id="GO:0015030">
    <property type="term" value="C:Cajal body"/>
    <property type="evidence" value="ECO:0007669"/>
    <property type="project" value="EnsemblFungi"/>
</dbReference>
<organism evidence="8 10">
    <name type="scientific">Pyrenophora tritici-repentis</name>
    <dbReference type="NCBI Taxonomy" id="45151"/>
    <lineage>
        <taxon>Eukaryota</taxon>
        <taxon>Fungi</taxon>
        <taxon>Dikarya</taxon>
        <taxon>Ascomycota</taxon>
        <taxon>Pezizomycotina</taxon>
        <taxon>Dothideomycetes</taxon>
        <taxon>Pleosporomycetidae</taxon>
        <taxon>Pleosporales</taxon>
        <taxon>Pleosporineae</taxon>
        <taxon>Pleosporaceae</taxon>
        <taxon>Pyrenophora</taxon>
    </lineage>
</organism>
<dbReference type="PANTHER" id="PTHR14741">
    <property type="entry name" value="S-ADENOSYLMETHIONINE-DEPENDENT METHYLTRANSFERASE RELATED"/>
    <property type="match status" value="1"/>
</dbReference>
<proteinExistence type="inferred from homology"/>
<reference evidence="9" key="3">
    <citation type="journal article" date="2022" name="bioRxiv">
        <title>A global pangenome for the wheat fungal pathogen Pyrenophora tritici-repentis and prediction of effector protein structural homology.</title>
        <authorList>
            <person name="Moolhuijzen P."/>
            <person name="See P.T."/>
            <person name="Shi G."/>
            <person name="Powell H.R."/>
            <person name="Cockram J."/>
            <person name="Jorgensen L.N."/>
            <person name="Benslimane H."/>
            <person name="Strelkov S.E."/>
            <person name="Turner J."/>
            <person name="Liu Z."/>
            <person name="Moffat C.S."/>
        </authorList>
    </citation>
    <scope>NUCLEOTIDE SEQUENCE</scope>
    <source>
        <strain evidence="9">86-124</strain>
    </source>
</reference>
<dbReference type="Gene3D" id="3.40.50.150">
    <property type="entry name" value="Vaccinia Virus protein VP39"/>
    <property type="match status" value="1"/>
</dbReference>
<dbReference type="AlphaFoldDB" id="A0A2W1FLY8"/>
<keyword evidence="11" id="KW-1185">Reference proteome</keyword>
<comment type="caution">
    <text evidence="8">The sequence shown here is derived from an EMBL/GenBank/DDBJ whole genome shotgun (WGS) entry which is preliminary data.</text>
</comment>
<evidence type="ECO:0000313" key="10">
    <source>
        <dbReference type="Proteomes" id="UP000245464"/>
    </source>
</evidence>
<evidence type="ECO:0000256" key="7">
    <source>
        <dbReference type="ARBA" id="ARBA00049790"/>
    </source>
</evidence>
<protein>
    <recommendedName>
        <fullName evidence="1">Trimethylguanosine synthase</fullName>
    </recommendedName>
    <alternativeName>
        <fullName evidence="7">Cap-specific guanine-N(2) methyltransferase</fullName>
    </alternativeName>
</protein>
<evidence type="ECO:0000313" key="11">
    <source>
        <dbReference type="Proteomes" id="UP000249757"/>
    </source>
</evidence>
<dbReference type="OrthoDB" id="194443at2759"/>
<evidence type="ECO:0000256" key="6">
    <source>
        <dbReference type="ARBA" id="ARBA00049075"/>
    </source>
</evidence>
<name>A0A2W1FLY8_9PLEO</name>
<comment type="catalytic activity">
    <reaction evidence="6">
        <text>a 5'-end (N(7)-methyl 5'-triphosphoguanosine)-ribonucleoside in snRNA + S-adenosyl-L-methionine = a 5'-end (N(2),N(7)-dimethyl 5'-triphosphoguanosine)-ribonucleoside in snRNA + S-adenosyl-L-homocysteine + H(+)</text>
        <dbReference type="Rhea" id="RHEA:78471"/>
        <dbReference type="Rhea" id="RHEA-COMP:19085"/>
        <dbReference type="Rhea" id="RHEA-COMP:19087"/>
        <dbReference type="ChEBI" id="CHEBI:15378"/>
        <dbReference type="ChEBI" id="CHEBI:57856"/>
        <dbReference type="ChEBI" id="CHEBI:59789"/>
        <dbReference type="ChEBI" id="CHEBI:156461"/>
        <dbReference type="ChEBI" id="CHEBI:172880"/>
    </reaction>
    <physiologicalReaction direction="left-to-right" evidence="6">
        <dbReference type="Rhea" id="RHEA:78472"/>
    </physiologicalReaction>
</comment>
<accession>A0A2W1FLY8</accession>
<comment type="similarity">
    <text evidence="2">Belongs to the methyltransferase superfamily. Trimethylguanosine synthase family.</text>
</comment>
<dbReference type="EMBL" id="NRDI02000007">
    <property type="protein sequence ID" value="KAI1514957.1"/>
    <property type="molecule type" value="Genomic_DNA"/>
</dbReference>
<keyword evidence="8" id="KW-0808">Transferase</keyword>
<dbReference type="EMBL" id="NQIK02000002">
    <property type="protein sequence ID" value="KAF7575304.1"/>
    <property type="molecule type" value="Genomic_DNA"/>
</dbReference>
<comment type="catalytic activity">
    <reaction evidence="4">
        <text>a 5'-end (N(7)-methyl 5'-triphosphoguanosine)-ribonucleoside in snoRNA + S-adenosyl-L-methionine = a 5'-end (N(2),N(7)-dimethyl 5'-triphosphoguanosine)-ribonucleoside in snoRNA + S-adenosyl-L-homocysteine + H(+)</text>
        <dbReference type="Rhea" id="RHEA:78475"/>
        <dbReference type="Rhea" id="RHEA-COMP:19086"/>
        <dbReference type="Rhea" id="RHEA-COMP:19088"/>
        <dbReference type="ChEBI" id="CHEBI:15378"/>
        <dbReference type="ChEBI" id="CHEBI:57856"/>
        <dbReference type="ChEBI" id="CHEBI:59789"/>
        <dbReference type="ChEBI" id="CHEBI:156461"/>
        <dbReference type="ChEBI" id="CHEBI:172880"/>
    </reaction>
    <physiologicalReaction direction="left-to-right" evidence="4">
        <dbReference type="Rhea" id="RHEA:78476"/>
    </physiologicalReaction>
</comment>
<comment type="catalytic activity">
    <reaction evidence="3">
        <text>a 5'-end (N(2),N(7)-dimethyl 5'-triphosphoguanosine)-ribonucleoside in snoRNA + S-adenosyl-L-methionine = a 5'-end (N(2),N(2),N(7)-trimethyl 5'-triphosphoguanosine)-ribonucleoside in snoRNA + S-adenosyl-L-homocysteine + H(+)</text>
        <dbReference type="Rhea" id="RHEA:78507"/>
        <dbReference type="Rhea" id="RHEA-COMP:19088"/>
        <dbReference type="Rhea" id="RHEA-COMP:19090"/>
        <dbReference type="ChEBI" id="CHEBI:15378"/>
        <dbReference type="ChEBI" id="CHEBI:57856"/>
        <dbReference type="ChEBI" id="CHEBI:59789"/>
        <dbReference type="ChEBI" id="CHEBI:167623"/>
        <dbReference type="ChEBI" id="CHEBI:172880"/>
    </reaction>
    <physiologicalReaction direction="left-to-right" evidence="3">
        <dbReference type="Rhea" id="RHEA:78508"/>
    </physiologicalReaction>
</comment>
<evidence type="ECO:0000256" key="5">
    <source>
        <dbReference type="ARBA" id="ARBA00048763"/>
    </source>
</evidence>
<gene>
    <name evidence="9" type="ORF">Ptr86124_006280</name>
    <name evidence="8" type="ORF">PtrM4_069280</name>
</gene>
<evidence type="ECO:0000256" key="1">
    <source>
        <dbReference type="ARBA" id="ARBA00018517"/>
    </source>
</evidence>
<evidence type="ECO:0000313" key="8">
    <source>
        <dbReference type="EMBL" id="KAF7575304.1"/>
    </source>
</evidence>
<dbReference type="Proteomes" id="UP000245464">
    <property type="component" value="Chromosome 2"/>
</dbReference>
<evidence type="ECO:0000256" key="3">
    <source>
        <dbReference type="ARBA" id="ARBA00047418"/>
    </source>
</evidence>
<dbReference type="Proteomes" id="UP000249757">
    <property type="component" value="Unassembled WGS sequence"/>
</dbReference>
<dbReference type="InterPro" id="IPR019012">
    <property type="entry name" value="RNA_cap_Gua-N2-MeTrfase"/>
</dbReference>
<evidence type="ECO:0000313" key="9">
    <source>
        <dbReference type="EMBL" id="KAI1514957.1"/>
    </source>
</evidence>
<dbReference type="SUPFAM" id="SSF53335">
    <property type="entry name" value="S-adenosyl-L-methionine-dependent methyltransferases"/>
    <property type="match status" value="1"/>
</dbReference>
<comment type="catalytic activity">
    <reaction evidence="5">
        <text>a 5'-end (N(2),N(7)-dimethyl 5'-triphosphoguanosine)-ribonucleoside in snRNA + S-adenosyl-L-methionine = a 5'-end (N(2),N(2),N(7)-trimethyl 5'-triphosphoguanosine)-ribonucleoside in snRNA + S-adenosyl-L-homocysteine + H(+)</text>
        <dbReference type="Rhea" id="RHEA:78479"/>
        <dbReference type="Rhea" id="RHEA-COMP:19087"/>
        <dbReference type="Rhea" id="RHEA-COMP:19089"/>
        <dbReference type="ChEBI" id="CHEBI:15378"/>
        <dbReference type="ChEBI" id="CHEBI:57856"/>
        <dbReference type="ChEBI" id="CHEBI:59789"/>
        <dbReference type="ChEBI" id="CHEBI:167623"/>
        <dbReference type="ChEBI" id="CHEBI:172880"/>
    </reaction>
    <physiologicalReaction direction="left-to-right" evidence="5">
        <dbReference type="Rhea" id="RHEA:78480"/>
    </physiologicalReaction>
</comment>
<dbReference type="OMA" id="KALCIYY"/>
<dbReference type="FunFam" id="3.40.50.150:FF:000270">
    <property type="entry name" value="RNA methylase family protein"/>
    <property type="match status" value="1"/>
</dbReference>
<evidence type="ECO:0000256" key="2">
    <source>
        <dbReference type="ARBA" id="ARBA00025783"/>
    </source>
</evidence>
<dbReference type="PANTHER" id="PTHR14741:SF32">
    <property type="entry name" value="TRIMETHYLGUANOSINE SYNTHASE"/>
    <property type="match status" value="1"/>
</dbReference>
<reference evidence="8 10" key="1">
    <citation type="journal article" date="2018" name="BMC Genomics">
        <title>Comparative genomics of the wheat fungal pathogen Pyrenophora tritici-repentis reveals chromosomal variations and genome plasticity.</title>
        <authorList>
            <person name="Moolhuijzen P."/>
            <person name="See P.T."/>
            <person name="Hane J.K."/>
            <person name="Shi G."/>
            <person name="Liu Z."/>
            <person name="Oliver R.P."/>
            <person name="Moffat C.S."/>
        </authorList>
    </citation>
    <scope>NUCLEOTIDE SEQUENCE [LARGE SCALE GENOMIC DNA]</scope>
    <source>
        <strain evidence="8">M4</strain>
    </source>
</reference>
<dbReference type="CDD" id="cd02440">
    <property type="entry name" value="AdoMet_MTases"/>
    <property type="match status" value="1"/>
</dbReference>
<sequence>MSEKADEHEIDQWASVEQFPEHLKKYWHQRFKIWEKYDKGIWMTEDAWFGVTPEPIANKIAAHISESAPKEKTVIVDAFAGVGGNAIALARSGRWERVFAIEKDPKTLMCAKHNAEIYGVSSKIFWLPGDCFDVISRFSGQSNVVVFASPPWGGTEYGAEDVFDLTKMEPYNLDKLYKSFTKISKEVVLYLPRTSDLNQIARYGQDGKKLEVAHYAMMGASKALCVYLGNFDFEMEQEES</sequence>
<dbReference type="GO" id="GO:0071164">
    <property type="term" value="F:RNA cap trimethylguanosine synthase activity"/>
    <property type="evidence" value="ECO:0007669"/>
    <property type="project" value="EnsemblFungi"/>
</dbReference>
<reference evidence="11" key="4">
    <citation type="journal article" date="2022" name="Microb. Genom.">
        <title>A global pangenome for the wheat fungal pathogen Pyrenophora tritici-repentis and prediction of effector protein structural homology.</title>
        <authorList>
            <person name="Moolhuijzen P.M."/>
            <person name="See P.T."/>
            <person name="Shi G."/>
            <person name="Powell H.R."/>
            <person name="Cockram J."/>
            <person name="Jorgensen L.N."/>
            <person name="Benslimane H."/>
            <person name="Strelkov S.E."/>
            <person name="Turner J."/>
            <person name="Liu Z."/>
            <person name="Moffat C.S."/>
        </authorList>
    </citation>
    <scope>NUCLEOTIDE SEQUENCE [LARGE SCALE GENOMIC DNA]</scope>
</reference>
<dbReference type="Pfam" id="PF09445">
    <property type="entry name" value="Methyltransf_15"/>
    <property type="match status" value="1"/>
</dbReference>
<reference evidence="9" key="2">
    <citation type="submission" date="2021-05" db="EMBL/GenBank/DDBJ databases">
        <authorList>
            <person name="Moolhuijzen P.M."/>
            <person name="Moffat C.S."/>
        </authorList>
    </citation>
    <scope>NUCLEOTIDE SEQUENCE</scope>
    <source>
        <strain evidence="9">86-124</strain>
    </source>
</reference>
<evidence type="ECO:0000256" key="4">
    <source>
        <dbReference type="ARBA" id="ARBA00048740"/>
    </source>
</evidence>
<keyword evidence="8" id="KW-0489">Methyltransferase</keyword>
<dbReference type="InterPro" id="IPR029063">
    <property type="entry name" value="SAM-dependent_MTases_sf"/>
</dbReference>